<feature type="compositionally biased region" description="Low complexity" evidence="1">
    <location>
        <begin position="39"/>
        <end position="55"/>
    </location>
</feature>
<evidence type="ECO:0000313" key="6">
    <source>
        <dbReference type="Proteomes" id="UP000435177"/>
    </source>
</evidence>
<evidence type="ECO:0000313" key="5">
    <source>
        <dbReference type="Proteomes" id="UP000215596"/>
    </source>
</evidence>
<dbReference type="InterPro" id="IPR019076">
    <property type="entry name" value="Spore_lipoprot_YhcN/YlaJ-like"/>
</dbReference>
<dbReference type="AlphaFoldDB" id="A0A268F4X2"/>
<accession>A0A268F4X2</accession>
<keyword evidence="2" id="KW-0732">Signal</keyword>
<evidence type="ECO:0000313" key="3">
    <source>
        <dbReference type="EMBL" id="MUG64632.1"/>
    </source>
</evidence>
<comment type="caution">
    <text evidence="4">The sequence shown here is derived from an EMBL/GenBank/DDBJ whole genome shotgun (WGS) entry which is preliminary data.</text>
</comment>
<dbReference type="Proteomes" id="UP000435177">
    <property type="component" value="Unassembled WGS sequence"/>
</dbReference>
<dbReference type="EMBL" id="WOAA01000001">
    <property type="protein sequence ID" value="MUG64632.1"/>
    <property type="molecule type" value="Genomic_DNA"/>
</dbReference>
<feature type="chain" id="PRO_5032680406" evidence="2">
    <location>
        <begin position="21"/>
        <end position="215"/>
    </location>
</feature>
<protein>
    <submittedName>
        <fullName evidence="4">Sporulation protein</fullName>
    </submittedName>
    <submittedName>
        <fullName evidence="3">YhcN/YlaJ family sporulation lipoprotein</fullName>
    </submittedName>
</protein>
<feature type="region of interest" description="Disordered" evidence="1">
    <location>
        <begin position="166"/>
        <end position="215"/>
    </location>
</feature>
<dbReference type="NCBIfam" id="TIGR02898">
    <property type="entry name" value="spore_YhcN_YlaJ"/>
    <property type="match status" value="1"/>
</dbReference>
<keyword evidence="3" id="KW-0449">Lipoprotein</keyword>
<dbReference type="PROSITE" id="PS51257">
    <property type="entry name" value="PROKAR_LIPOPROTEIN"/>
    <property type="match status" value="1"/>
</dbReference>
<gene>
    <name evidence="4" type="ORF">CHH67_01205</name>
    <name evidence="3" type="ORF">GNP94_01255</name>
</gene>
<organism evidence="4 5">
    <name type="scientific">Paenibacillus campinasensis</name>
    <dbReference type="NCBI Taxonomy" id="66347"/>
    <lineage>
        <taxon>Bacteria</taxon>
        <taxon>Bacillati</taxon>
        <taxon>Bacillota</taxon>
        <taxon>Bacilli</taxon>
        <taxon>Bacillales</taxon>
        <taxon>Paenibacillaceae</taxon>
        <taxon>Paenibacillus</taxon>
    </lineage>
</organism>
<name>A0A268F4X2_9BACL</name>
<reference evidence="3 6" key="2">
    <citation type="submission" date="2019-11" db="EMBL/GenBank/DDBJ databases">
        <title>Draft genome sequences of five Paenibacillus species of dairy origin.</title>
        <authorList>
            <person name="Olajide A.M."/>
            <person name="Chen S."/>
            <person name="Lapointe G."/>
        </authorList>
    </citation>
    <scope>NUCLEOTIDE SEQUENCE [LARGE SCALE GENOMIC DNA]</scope>
    <source>
        <strain evidence="3 6">3CS1</strain>
    </source>
</reference>
<dbReference type="Proteomes" id="UP000215596">
    <property type="component" value="Unassembled WGS sequence"/>
</dbReference>
<feature type="region of interest" description="Disordered" evidence="1">
    <location>
        <begin position="39"/>
        <end position="60"/>
    </location>
</feature>
<evidence type="ECO:0000256" key="1">
    <source>
        <dbReference type="SAM" id="MobiDB-lite"/>
    </source>
</evidence>
<evidence type="ECO:0000256" key="2">
    <source>
        <dbReference type="SAM" id="SignalP"/>
    </source>
</evidence>
<evidence type="ECO:0000313" key="4">
    <source>
        <dbReference type="EMBL" id="PAD80423.1"/>
    </source>
</evidence>
<dbReference type="InterPro" id="IPR014247">
    <property type="entry name" value="Spore_lipoprot_YhcN/YlaJ"/>
</dbReference>
<sequence>MRTAICIMLTVVLLAGCAPAHNNASPSPRNQQNGARVQNVNENTNPNTNNAAPEQGQVNQATASHLKAIAEKVPGVNSANCVVMGNTAVVGVNVDGSLDRADVGTIKYTVAEALRKDPAGANALVTADLDLNNRIADLNRHIQEGNPISGLAAELADIVGRIVPQLPRDVAPGNDETGGETGGEVPQTMEPRANTPAAPRHQHNQGQRAPGNRGQ</sequence>
<dbReference type="GO" id="GO:0030435">
    <property type="term" value="P:sporulation resulting in formation of a cellular spore"/>
    <property type="evidence" value="ECO:0007669"/>
    <property type="project" value="InterPro"/>
</dbReference>
<proteinExistence type="predicted"/>
<reference evidence="4 5" key="1">
    <citation type="submission" date="2017-07" db="EMBL/GenBank/DDBJ databases">
        <title>Isolation and whole genome analysis of endospore-forming bacteria from heroin.</title>
        <authorList>
            <person name="Kalinowski J."/>
            <person name="Ahrens B."/>
            <person name="Al-Dilaimi A."/>
            <person name="Winkler A."/>
            <person name="Wibberg D."/>
            <person name="Schleenbecker U."/>
            <person name="Ruckert C."/>
            <person name="Wolfel R."/>
            <person name="Grass G."/>
        </authorList>
    </citation>
    <scope>NUCLEOTIDE SEQUENCE [LARGE SCALE GENOMIC DNA]</scope>
    <source>
        <strain evidence="4 5">7537-G1</strain>
    </source>
</reference>
<dbReference type="Pfam" id="PF09580">
    <property type="entry name" value="Spore_YhcN_YlaJ"/>
    <property type="match status" value="1"/>
</dbReference>
<dbReference type="EMBL" id="NPBY01000003">
    <property type="protein sequence ID" value="PAD80423.1"/>
    <property type="molecule type" value="Genomic_DNA"/>
</dbReference>
<dbReference type="OrthoDB" id="2381329at2"/>
<feature type="signal peptide" evidence="2">
    <location>
        <begin position="1"/>
        <end position="20"/>
    </location>
</feature>
<keyword evidence="6" id="KW-1185">Reference proteome</keyword>